<accession>A0ABV8KIW7</accession>
<keyword evidence="2 9" id="KW-0813">Transport</keyword>
<feature type="transmembrane region" description="Helical" evidence="9">
    <location>
        <begin position="149"/>
        <end position="166"/>
    </location>
</feature>
<feature type="transmembrane region" description="Helical" evidence="9">
    <location>
        <begin position="26"/>
        <end position="44"/>
    </location>
</feature>
<evidence type="ECO:0000313" key="12">
    <source>
        <dbReference type="EMBL" id="MFC4106035.1"/>
    </source>
</evidence>
<feature type="domain" description="Protein export membrane protein SecD/SecF C-terminal" evidence="11">
    <location>
        <begin position="124"/>
        <end position="311"/>
    </location>
</feature>
<keyword evidence="6 9" id="KW-1133">Transmembrane helix</keyword>
<name>A0ABV8KIW7_9ACTN</name>
<keyword evidence="4 9" id="KW-0812">Transmembrane</keyword>
<keyword evidence="3 9" id="KW-1003">Cell membrane</keyword>
<evidence type="ECO:0000256" key="1">
    <source>
        <dbReference type="ARBA" id="ARBA00004651"/>
    </source>
</evidence>
<feature type="transmembrane region" description="Helical" evidence="9">
    <location>
        <begin position="259"/>
        <end position="278"/>
    </location>
</feature>
<evidence type="ECO:0000313" key="13">
    <source>
        <dbReference type="Proteomes" id="UP001595868"/>
    </source>
</evidence>
<comment type="caution">
    <text evidence="12">The sequence shown here is derived from an EMBL/GenBank/DDBJ whole genome shotgun (WGS) entry which is preliminary data.</text>
</comment>
<protein>
    <recommendedName>
        <fullName evidence="9">Protein-export membrane protein SecF</fullName>
    </recommendedName>
</protein>
<dbReference type="InterPro" id="IPR022813">
    <property type="entry name" value="SecD/SecF_arch_bac"/>
</dbReference>
<comment type="function">
    <text evidence="9">Part of the Sec protein translocase complex. Interacts with the SecYEG preprotein conducting channel. SecDF uses the proton motive force (PMF) to complete protein translocation after the ATP-dependent function of SecA.</text>
</comment>
<evidence type="ECO:0000259" key="11">
    <source>
        <dbReference type="Pfam" id="PF02355"/>
    </source>
</evidence>
<dbReference type="RefSeq" id="WP_377543377.1">
    <property type="nucleotide sequence ID" value="NZ_JBHSBN010000004.1"/>
</dbReference>
<keyword evidence="8 9" id="KW-0472">Membrane</keyword>
<dbReference type="NCBIfam" id="TIGR00966">
    <property type="entry name" value="transloc_SecF"/>
    <property type="match status" value="1"/>
</dbReference>
<organism evidence="12 13">
    <name type="scientific">Micromonospora zhanjiangensis</name>
    <dbReference type="NCBI Taxonomy" id="1522057"/>
    <lineage>
        <taxon>Bacteria</taxon>
        <taxon>Bacillati</taxon>
        <taxon>Actinomycetota</taxon>
        <taxon>Actinomycetes</taxon>
        <taxon>Micromonosporales</taxon>
        <taxon>Micromonosporaceae</taxon>
        <taxon>Micromonospora</taxon>
    </lineage>
</organism>
<proteinExistence type="inferred from homology"/>
<dbReference type="Pfam" id="PF02355">
    <property type="entry name" value="SecD_SecF_C"/>
    <property type="match status" value="1"/>
</dbReference>
<reference evidence="13" key="1">
    <citation type="journal article" date="2019" name="Int. J. Syst. Evol. Microbiol.">
        <title>The Global Catalogue of Microorganisms (GCM) 10K type strain sequencing project: providing services to taxonomists for standard genome sequencing and annotation.</title>
        <authorList>
            <consortium name="The Broad Institute Genomics Platform"/>
            <consortium name="The Broad Institute Genome Sequencing Center for Infectious Disease"/>
            <person name="Wu L."/>
            <person name="Ma J."/>
        </authorList>
    </citation>
    <scope>NUCLEOTIDE SEQUENCE [LARGE SCALE GENOMIC DNA]</scope>
    <source>
        <strain evidence="13">2902at01</strain>
    </source>
</reference>
<dbReference type="Pfam" id="PF07549">
    <property type="entry name" value="Sec_GG"/>
    <property type="match status" value="1"/>
</dbReference>
<feature type="transmembrane region" description="Helical" evidence="9">
    <location>
        <begin position="284"/>
        <end position="308"/>
    </location>
</feature>
<comment type="similarity">
    <text evidence="9">Belongs to the SecD/SecF family. SecF subfamily.</text>
</comment>
<feature type="transmembrane region" description="Helical" evidence="9">
    <location>
        <begin position="173"/>
        <end position="196"/>
    </location>
</feature>
<evidence type="ECO:0000256" key="9">
    <source>
        <dbReference type="HAMAP-Rule" id="MF_01464"/>
    </source>
</evidence>
<comment type="subunit">
    <text evidence="9">Forms a complex with SecD. Part of the essential Sec protein translocation apparatus which comprises SecA, SecYEG and auxiliary proteins SecDF. Other proteins may also be involved.</text>
</comment>
<feature type="transmembrane region" description="Helical" evidence="9">
    <location>
        <begin position="202"/>
        <end position="221"/>
    </location>
</feature>
<feature type="compositionally biased region" description="Low complexity" evidence="10">
    <location>
        <begin position="374"/>
        <end position="384"/>
    </location>
</feature>
<dbReference type="Proteomes" id="UP001595868">
    <property type="component" value="Unassembled WGS sequence"/>
</dbReference>
<dbReference type="InterPro" id="IPR005665">
    <property type="entry name" value="SecF_bac"/>
</dbReference>
<dbReference type="Gene3D" id="1.20.1640.10">
    <property type="entry name" value="Multidrug efflux transporter AcrB transmembrane domain"/>
    <property type="match status" value="1"/>
</dbReference>
<keyword evidence="7 9" id="KW-0811">Translocation</keyword>
<evidence type="ECO:0000256" key="7">
    <source>
        <dbReference type="ARBA" id="ARBA00023010"/>
    </source>
</evidence>
<sequence>MARREGLAARLYRGEAGLNIVGRRRMWFTVAGVLVLIAILGMSIRGFHLGIEFSGGNSFQVPASVGTLEQSEGAVNDALARIGDEDKVVSTQRIGGPGGNYYESRTTELTPAQSTAVQNELAEKFGLKPDQITANRVSAAWGSQVTERALLGLVIFVALVMVYLVVRFEWRMAVAAVSSLLLNLTLTAGVYALVAFEVTPSTVIGFLTILGFALYDVVVVFDKIQENTRGITGSSTQTYPEAANLAVNQTLMRSINTSVVALLPVGGLLFIGAGLLGAGTLKDLGLVLFVGQGLAVYSSLFFATPVLATLKGFEPKIQNHTKRVLARRASGRDATPTGRRASRPAEPAVTGETGEVEPAGAVSGPVPSSTPKVGARPAGKRPSGARGGRPGGGNRPSGAKRR</sequence>
<evidence type="ECO:0000256" key="2">
    <source>
        <dbReference type="ARBA" id="ARBA00022448"/>
    </source>
</evidence>
<gene>
    <name evidence="9 12" type="primary">secF</name>
    <name evidence="12" type="ORF">ACFOX0_08810</name>
</gene>
<evidence type="ECO:0000256" key="5">
    <source>
        <dbReference type="ARBA" id="ARBA00022927"/>
    </source>
</evidence>
<dbReference type="InterPro" id="IPR022646">
    <property type="entry name" value="SecD/SecF_CS"/>
</dbReference>
<evidence type="ECO:0000256" key="3">
    <source>
        <dbReference type="ARBA" id="ARBA00022475"/>
    </source>
</evidence>
<evidence type="ECO:0000256" key="4">
    <source>
        <dbReference type="ARBA" id="ARBA00022692"/>
    </source>
</evidence>
<dbReference type="HAMAP" id="MF_01464_B">
    <property type="entry name" value="SecF_B"/>
    <property type="match status" value="1"/>
</dbReference>
<dbReference type="PRINTS" id="PR01755">
    <property type="entry name" value="SECFTRNLCASE"/>
</dbReference>
<dbReference type="EMBL" id="JBHSBN010000004">
    <property type="protein sequence ID" value="MFC4106035.1"/>
    <property type="molecule type" value="Genomic_DNA"/>
</dbReference>
<feature type="region of interest" description="Disordered" evidence="10">
    <location>
        <begin position="323"/>
        <end position="402"/>
    </location>
</feature>
<evidence type="ECO:0000256" key="6">
    <source>
        <dbReference type="ARBA" id="ARBA00022989"/>
    </source>
</evidence>
<dbReference type="PANTHER" id="PTHR30081">
    <property type="entry name" value="PROTEIN-EXPORT MEMBRANE PROTEIN SEC"/>
    <property type="match status" value="1"/>
</dbReference>
<evidence type="ECO:0000256" key="10">
    <source>
        <dbReference type="SAM" id="MobiDB-lite"/>
    </source>
</evidence>
<dbReference type="PANTHER" id="PTHR30081:SF8">
    <property type="entry name" value="PROTEIN TRANSLOCASE SUBUNIT SECF"/>
    <property type="match status" value="1"/>
</dbReference>
<dbReference type="InterPro" id="IPR022645">
    <property type="entry name" value="SecD/SecF_bac"/>
</dbReference>
<keyword evidence="5 9" id="KW-0653">Protein transport</keyword>
<evidence type="ECO:0000256" key="8">
    <source>
        <dbReference type="ARBA" id="ARBA00023136"/>
    </source>
</evidence>
<dbReference type="SUPFAM" id="SSF82866">
    <property type="entry name" value="Multidrug efflux transporter AcrB transmembrane domain"/>
    <property type="match status" value="1"/>
</dbReference>
<keyword evidence="13" id="KW-1185">Reference proteome</keyword>
<comment type="subcellular location">
    <subcellularLocation>
        <location evidence="1 9">Cell membrane</location>
        <topology evidence="1 9">Multi-pass membrane protein</topology>
    </subcellularLocation>
</comment>
<feature type="compositionally biased region" description="Gly residues" evidence="10">
    <location>
        <begin position="385"/>
        <end position="395"/>
    </location>
</feature>
<dbReference type="InterPro" id="IPR048634">
    <property type="entry name" value="SecD_SecF_C"/>
</dbReference>